<evidence type="ECO:0000256" key="3">
    <source>
        <dbReference type="ARBA" id="ARBA00015325"/>
    </source>
</evidence>
<reference evidence="20 23" key="1">
    <citation type="submission" date="2016-01" db="EMBL/GenBank/DDBJ databases">
        <title>Use of Whole Genome Sequencing to ascertain that Brevibacterium massiliense (Roux, Raoult 2009) is a later heterotypic synonym of Brevibacterium ravenspurgense (Mages 2008).</title>
        <authorList>
            <person name="Bernier A.-M."/>
            <person name="Burdz T."/>
            <person name="Huynh C."/>
            <person name="Pachecho A.L."/>
            <person name="Wiebe D."/>
            <person name="Bonner C."/>
            <person name="Bernard K."/>
        </authorList>
    </citation>
    <scope>NUCLEOTIDE SEQUENCE [LARGE SCALE GENOMIC DNA]</scope>
    <source>
        <strain evidence="20 23">CCUG56047</strain>
    </source>
</reference>
<dbReference type="GO" id="GO:0005886">
    <property type="term" value="C:plasma membrane"/>
    <property type="evidence" value="ECO:0007669"/>
    <property type="project" value="UniProtKB-SubCell"/>
</dbReference>
<dbReference type="InterPro" id="IPR028055">
    <property type="entry name" value="YidC/Oxa/ALB_C"/>
</dbReference>
<organism evidence="20 23">
    <name type="scientific">Brevibacterium ravenspurgense</name>
    <dbReference type="NCBI Taxonomy" id="479117"/>
    <lineage>
        <taxon>Bacteria</taxon>
        <taxon>Bacillati</taxon>
        <taxon>Actinomycetota</taxon>
        <taxon>Actinomycetes</taxon>
        <taxon>Micrococcales</taxon>
        <taxon>Brevibacteriaceae</taxon>
        <taxon>Brevibacterium</taxon>
    </lineage>
</organism>
<dbReference type="InterPro" id="IPR047196">
    <property type="entry name" value="YidC_ALB_C"/>
</dbReference>
<feature type="domain" description="Membrane insertase YidC/Oxa/ALB C-terminal" evidence="19">
    <location>
        <begin position="36"/>
        <end position="254"/>
    </location>
</feature>
<feature type="region of interest" description="Disordered" evidence="17">
    <location>
        <begin position="265"/>
        <end position="315"/>
    </location>
</feature>
<evidence type="ECO:0000313" key="21">
    <source>
        <dbReference type="EMBL" id="PKY70618.1"/>
    </source>
</evidence>
<keyword evidence="10" id="KW-0143">Chaperone</keyword>
<comment type="similarity">
    <text evidence="2">Belongs to the OXA1/ALB3/YidC family. Type 1 subfamily.</text>
</comment>
<evidence type="ECO:0000256" key="18">
    <source>
        <dbReference type="SAM" id="Phobius"/>
    </source>
</evidence>
<dbReference type="InterPro" id="IPR001708">
    <property type="entry name" value="YidC/ALB3/OXA1/COX18"/>
</dbReference>
<dbReference type="PATRIC" id="fig|479117.4.peg.1906"/>
<evidence type="ECO:0000256" key="4">
    <source>
        <dbReference type="ARBA" id="ARBA00022448"/>
    </source>
</evidence>
<proteinExistence type="inferred from homology"/>
<evidence type="ECO:0000313" key="22">
    <source>
        <dbReference type="Proteomes" id="UP000242755"/>
    </source>
</evidence>
<comment type="function">
    <text evidence="11">Required for the insertion and/or proper folding and/or complex formation of integral membrane proteins into the membrane. Involved in integration of membrane proteins that insert both dependently and independently of the Sec translocase complex, as well as at least some lipoproteins. Aids folding of multispanning membrane proteins.</text>
</comment>
<dbReference type="PANTHER" id="PTHR12428:SF65">
    <property type="entry name" value="CYTOCHROME C OXIDASE ASSEMBLY PROTEIN COX18, MITOCHONDRIAL"/>
    <property type="match status" value="1"/>
</dbReference>
<feature type="transmembrane region" description="Helical" evidence="18">
    <location>
        <begin position="34"/>
        <end position="57"/>
    </location>
</feature>
<evidence type="ECO:0000256" key="1">
    <source>
        <dbReference type="ARBA" id="ARBA00004651"/>
    </source>
</evidence>
<evidence type="ECO:0000256" key="12">
    <source>
        <dbReference type="ARBA" id="ARBA00026028"/>
    </source>
</evidence>
<keyword evidence="6 16" id="KW-0812">Transmembrane</keyword>
<dbReference type="NCBIfam" id="TIGR03592">
    <property type="entry name" value="yidC_oxa1_cterm"/>
    <property type="match status" value="1"/>
</dbReference>
<evidence type="ECO:0000313" key="20">
    <source>
        <dbReference type="EMBL" id="KXZ57400.1"/>
    </source>
</evidence>
<feature type="transmembrane region" description="Helical" evidence="18">
    <location>
        <begin position="7"/>
        <end position="28"/>
    </location>
</feature>
<name>A0A150H701_9MICO</name>
<comment type="subunit">
    <text evidence="12">Interacts with the Sec translocase complex via SecD. Specifically interacts with transmembrane segments of nascent integral membrane proteins during membrane integration.</text>
</comment>
<dbReference type="GO" id="GO:0032977">
    <property type="term" value="F:membrane insertase activity"/>
    <property type="evidence" value="ECO:0007669"/>
    <property type="project" value="InterPro"/>
</dbReference>
<feature type="transmembrane region" description="Helical" evidence="18">
    <location>
        <begin position="215"/>
        <end position="241"/>
    </location>
</feature>
<evidence type="ECO:0000256" key="15">
    <source>
        <dbReference type="ARBA" id="ARBA00033342"/>
    </source>
</evidence>
<dbReference type="Pfam" id="PF02096">
    <property type="entry name" value="60KD_IMP"/>
    <property type="match status" value="1"/>
</dbReference>
<dbReference type="NCBIfam" id="NF002350">
    <property type="entry name" value="PRK01315.1"/>
    <property type="match status" value="1"/>
</dbReference>
<evidence type="ECO:0000256" key="11">
    <source>
        <dbReference type="ARBA" id="ARBA00025034"/>
    </source>
</evidence>
<evidence type="ECO:0000256" key="8">
    <source>
        <dbReference type="ARBA" id="ARBA00022989"/>
    </source>
</evidence>
<dbReference type="GO" id="GO:0051205">
    <property type="term" value="P:protein insertion into membrane"/>
    <property type="evidence" value="ECO:0007669"/>
    <property type="project" value="TreeGrafter"/>
</dbReference>
<keyword evidence="5" id="KW-1003">Cell membrane</keyword>
<feature type="compositionally biased region" description="Basic residues" evidence="17">
    <location>
        <begin position="272"/>
        <end position="284"/>
    </location>
</feature>
<accession>A0A150H701</accession>
<evidence type="ECO:0000256" key="2">
    <source>
        <dbReference type="ARBA" id="ARBA00010527"/>
    </source>
</evidence>
<keyword evidence="7" id="KW-0653">Protein transport</keyword>
<dbReference type="PANTHER" id="PTHR12428">
    <property type="entry name" value="OXA1"/>
    <property type="match status" value="1"/>
</dbReference>
<keyword evidence="23" id="KW-1185">Reference proteome</keyword>
<feature type="compositionally biased region" description="Basic residues" evidence="17">
    <location>
        <begin position="306"/>
        <end position="315"/>
    </location>
</feature>
<dbReference type="STRING" id="1176165.GCA_001584405_01525"/>
<dbReference type="GO" id="GO:0015031">
    <property type="term" value="P:protein transport"/>
    <property type="evidence" value="ECO:0007669"/>
    <property type="project" value="UniProtKB-KW"/>
</dbReference>
<dbReference type="CDD" id="cd20070">
    <property type="entry name" value="5TM_YidC_Alb3"/>
    <property type="match status" value="1"/>
</dbReference>
<dbReference type="EMBL" id="PKGO01000003">
    <property type="protein sequence ID" value="PKY70618.1"/>
    <property type="molecule type" value="Genomic_DNA"/>
</dbReference>
<comment type="subcellular location">
    <subcellularLocation>
        <location evidence="1">Cell membrane</location>
        <topology evidence="1">Multi-pass membrane protein</topology>
    </subcellularLocation>
    <subcellularLocation>
        <location evidence="16">Membrane</location>
        <topology evidence="16">Multi-pass membrane protein</topology>
    </subcellularLocation>
</comment>
<keyword evidence="9 18" id="KW-0472">Membrane</keyword>
<comment type="caution">
    <text evidence="20">The sequence shown here is derived from an EMBL/GenBank/DDBJ whole genome shotgun (WGS) entry which is preliminary data.</text>
</comment>
<evidence type="ECO:0000256" key="16">
    <source>
        <dbReference type="RuleBase" id="RU003945"/>
    </source>
</evidence>
<evidence type="ECO:0000256" key="17">
    <source>
        <dbReference type="SAM" id="MobiDB-lite"/>
    </source>
</evidence>
<evidence type="ECO:0000256" key="13">
    <source>
        <dbReference type="ARBA" id="ARBA00031538"/>
    </source>
</evidence>
<dbReference type="RefSeq" id="WP_061944488.1">
    <property type="nucleotide sequence ID" value="NZ_LPXW01000038.1"/>
</dbReference>
<feature type="transmembrane region" description="Helical" evidence="18">
    <location>
        <begin position="171"/>
        <end position="191"/>
    </location>
</feature>
<dbReference type="Proteomes" id="UP000242755">
    <property type="component" value="Unassembled WGS sequence"/>
</dbReference>
<evidence type="ECO:0000256" key="14">
    <source>
        <dbReference type="ARBA" id="ARBA00033245"/>
    </source>
</evidence>
<dbReference type="AlphaFoldDB" id="A0A150H701"/>
<reference evidence="21 22" key="2">
    <citation type="submission" date="2017-12" db="EMBL/GenBank/DDBJ databases">
        <title>Phylogenetic diversity of female urinary microbiome.</title>
        <authorList>
            <person name="Thomas-White K."/>
            <person name="Wolfe A.J."/>
        </authorList>
    </citation>
    <scope>NUCLEOTIDE SEQUENCE [LARGE SCALE GENOMIC DNA]</scope>
    <source>
        <strain evidence="21 22">UMB0426</strain>
    </source>
</reference>
<gene>
    <name evidence="20" type="primary">misCA</name>
    <name evidence="20" type="ORF">Bravens_01922</name>
    <name evidence="21" type="ORF">CYJ40_03365</name>
</gene>
<evidence type="ECO:0000256" key="7">
    <source>
        <dbReference type="ARBA" id="ARBA00022927"/>
    </source>
</evidence>
<dbReference type="EMBL" id="LQQC01000012">
    <property type="protein sequence ID" value="KXZ57400.1"/>
    <property type="molecule type" value="Genomic_DNA"/>
</dbReference>
<evidence type="ECO:0000259" key="19">
    <source>
        <dbReference type="Pfam" id="PF02096"/>
    </source>
</evidence>
<evidence type="ECO:0000256" key="6">
    <source>
        <dbReference type="ARBA" id="ARBA00022692"/>
    </source>
</evidence>
<evidence type="ECO:0000256" key="5">
    <source>
        <dbReference type="ARBA" id="ARBA00022475"/>
    </source>
</evidence>
<evidence type="ECO:0000313" key="23">
    <source>
        <dbReference type="Proteomes" id="UP000243589"/>
    </source>
</evidence>
<evidence type="ECO:0000256" key="10">
    <source>
        <dbReference type="ARBA" id="ARBA00023186"/>
    </source>
</evidence>
<sequence>MDTILKPIQWVIAWILRLFHEIFTAIGMPAENGWTWAVAIIAMTMLIRAILIPLFVYQIKAQRKMQLLQPDMQRLREKYKGKRDQYSRQQMAEEQQALFKKHGTNPLASCLPMLVQIPVFFSLFRVIHNVPDIAAGKMGAIGGMTQQLAQQMDNATIFGIYLRDTFMSDGLGVKVLTAVMIIIMAATQFITQKQMMSKNMSAQAMDNPFMQQQKMLLYLFPIIFAVGGIYFPLGVLIYWLATNTWTMVQQFIVIRNMPAPGSKAEKEMQARYAKKGRALPKHMQPKAEEEAPVKKGGQRQQPISKNRQKKKKKKK</sequence>
<keyword evidence="4" id="KW-0813">Transport</keyword>
<protein>
    <recommendedName>
        <fullName evidence="3">Membrane protein insertase YidC</fullName>
    </recommendedName>
    <alternativeName>
        <fullName evidence="15">Foldase YidC</fullName>
    </alternativeName>
    <alternativeName>
        <fullName evidence="14">Membrane integrase YidC</fullName>
    </alternativeName>
    <alternativeName>
        <fullName evidence="13">Membrane protein YidC</fullName>
    </alternativeName>
</protein>
<keyword evidence="8 18" id="KW-1133">Transmembrane helix</keyword>
<dbReference type="Proteomes" id="UP000243589">
    <property type="component" value="Unassembled WGS sequence"/>
</dbReference>
<evidence type="ECO:0000256" key="9">
    <source>
        <dbReference type="ARBA" id="ARBA00023136"/>
    </source>
</evidence>